<comment type="subcellular location">
    <subcellularLocation>
        <location evidence="11">Cytoplasm</location>
    </subcellularLocation>
</comment>
<dbReference type="InterPro" id="IPR015424">
    <property type="entry name" value="PyrdxlP-dep_Trfase"/>
</dbReference>
<evidence type="ECO:0000256" key="8">
    <source>
        <dbReference type="ARBA" id="ARBA00023299"/>
    </source>
</evidence>
<gene>
    <name evidence="11 13" type="primary">serC</name>
    <name evidence="13" type="ORF">GXP70_16520</name>
</gene>
<reference evidence="13 14" key="1">
    <citation type="submission" date="2020-01" db="EMBL/GenBank/DDBJ databases">
        <title>Paenibacillus sp. nov., isolated from tomato rhizosphere.</title>
        <authorList>
            <person name="Weon H.-Y."/>
            <person name="Lee S.A."/>
        </authorList>
    </citation>
    <scope>NUCLEOTIDE SEQUENCE [LARGE SCALE GENOMIC DNA]</scope>
    <source>
        <strain evidence="13 14">12200R-189</strain>
    </source>
</reference>
<dbReference type="NCBIfam" id="NF003764">
    <property type="entry name" value="PRK05355.1"/>
    <property type="match status" value="1"/>
</dbReference>
<dbReference type="FunFam" id="3.90.1150.10:FF:000006">
    <property type="entry name" value="Phosphoserine aminotransferase"/>
    <property type="match status" value="1"/>
</dbReference>
<proteinExistence type="inferred from homology"/>
<feature type="binding site" evidence="11">
    <location>
        <position position="225"/>
    </location>
    <ligand>
        <name>pyridoxal 5'-phosphate</name>
        <dbReference type="ChEBI" id="CHEBI:597326"/>
    </ligand>
</feature>
<dbReference type="GO" id="GO:0004648">
    <property type="term" value="F:O-phospho-L-serine:2-oxoglutarate aminotransferase activity"/>
    <property type="evidence" value="ECO:0007669"/>
    <property type="project" value="UniProtKB-UniRule"/>
</dbReference>
<evidence type="ECO:0000256" key="11">
    <source>
        <dbReference type="HAMAP-Rule" id="MF_00160"/>
    </source>
</evidence>
<dbReference type="Proteomes" id="UP000476064">
    <property type="component" value="Chromosome"/>
</dbReference>
<accession>A0A6C0FWA5</accession>
<feature type="modified residue" description="N6-(pyridoxal phosphate)lysine" evidence="11">
    <location>
        <position position="249"/>
    </location>
</feature>
<dbReference type="KEGG" id="plyc:GXP70_16520"/>
<dbReference type="InterPro" id="IPR015421">
    <property type="entry name" value="PyrdxlP-dep_Trfase_major"/>
</dbReference>
<keyword evidence="6 11" id="KW-0808">Transferase</keyword>
<comment type="catalytic activity">
    <reaction evidence="10 11">
        <text>O-phospho-L-serine + 2-oxoglutarate = 3-phosphooxypyruvate + L-glutamate</text>
        <dbReference type="Rhea" id="RHEA:14329"/>
        <dbReference type="ChEBI" id="CHEBI:16810"/>
        <dbReference type="ChEBI" id="CHEBI:18110"/>
        <dbReference type="ChEBI" id="CHEBI:29985"/>
        <dbReference type="ChEBI" id="CHEBI:57524"/>
        <dbReference type="EC" id="2.6.1.52"/>
    </reaction>
</comment>
<protein>
    <recommendedName>
        <fullName evidence="11">Phosphoserine aminotransferase</fullName>
        <ecNumber evidence="11">2.6.1.52</ecNumber>
    </recommendedName>
    <alternativeName>
        <fullName evidence="11">Phosphohydroxythreonine aminotransferase</fullName>
        <shortName evidence="11">PSAT</shortName>
    </alternativeName>
</protein>
<comment type="caution">
    <text evidence="11">Lacks conserved residue(s) required for the propagation of feature annotation.</text>
</comment>
<evidence type="ECO:0000256" key="1">
    <source>
        <dbReference type="ARBA" id="ARBA00003483"/>
    </source>
</evidence>
<dbReference type="UniPathway" id="UPA00135">
    <property type="reaction ID" value="UER00197"/>
</dbReference>
<evidence type="ECO:0000259" key="12">
    <source>
        <dbReference type="Pfam" id="PF00266"/>
    </source>
</evidence>
<feature type="binding site" evidence="11">
    <location>
        <position position="205"/>
    </location>
    <ligand>
        <name>pyridoxal 5'-phosphate</name>
        <dbReference type="ChEBI" id="CHEBI:597326"/>
    </ligand>
</feature>
<feature type="domain" description="Aminotransferase class V" evidence="12">
    <location>
        <begin position="57"/>
        <end position="392"/>
    </location>
</feature>
<comment type="similarity">
    <text evidence="3 11">Belongs to the class-V pyridoxal-phosphate-dependent aminotransferase family. SerC subfamily.</text>
</comment>
<dbReference type="HAMAP" id="MF_00160">
    <property type="entry name" value="SerC_aminotrans_5"/>
    <property type="match status" value="1"/>
</dbReference>
<keyword evidence="11" id="KW-0963">Cytoplasm</keyword>
<evidence type="ECO:0000256" key="10">
    <source>
        <dbReference type="ARBA" id="ARBA00049007"/>
    </source>
</evidence>
<evidence type="ECO:0000256" key="5">
    <source>
        <dbReference type="ARBA" id="ARBA00022605"/>
    </source>
</evidence>
<feature type="binding site" evidence="11">
    <location>
        <position position="155"/>
    </location>
    <ligand>
        <name>pyridoxal 5'-phosphate</name>
        <dbReference type="ChEBI" id="CHEBI:597326"/>
    </ligand>
</feature>
<dbReference type="Gene3D" id="3.90.1150.10">
    <property type="entry name" value="Aspartate Aminotransferase, domain 1"/>
    <property type="match status" value="1"/>
</dbReference>
<keyword evidence="5 11" id="KW-0028">Amino-acid biosynthesis</keyword>
<sequence>MLLSLPAPPVIAEPSGSNPKRFDQVGWHRERTLLVPIRRGAFLRFRKGRGRCPLERIHNFNPGPAALPLEVLRQAQRQLIDYRHGGMSIMEMSHRSSDVERLFEETGQLLLKLLGLDASYTVLTMGGGASMQFAMLPLNAKESGKAGGYVVSGSFSEKAYQEARFVGDATVLASSKNANWRTLPAVDDLPLDPAMAYVHMTTNNTIEGSQFRHFPDTGAVPLIGDMTSDMLSRVIDYRRFAMCYASAQKNLGPAGVTVAVVRKDLLDVFAKVRQLPSILRYSTYAQHKSMYNTPPVHAVYMMKLVLEWTERQGGIAAIEQENRRKAELIYGVIDQSDGFYDGLIAKSDRSMMNMTWRMADEAMEKRFVLESEANGFDGLAGHRSVGGIRASAYNAVPYTACKALAEFMLDFRQRNG</sequence>
<evidence type="ECO:0000313" key="14">
    <source>
        <dbReference type="Proteomes" id="UP000476064"/>
    </source>
</evidence>
<dbReference type="Gene3D" id="3.40.640.10">
    <property type="entry name" value="Type I PLP-dependent aspartate aminotransferase-like (Major domain)"/>
    <property type="match status" value="1"/>
</dbReference>
<evidence type="ECO:0000256" key="9">
    <source>
        <dbReference type="ARBA" id="ARBA00047630"/>
    </source>
</evidence>
<dbReference type="InterPro" id="IPR015422">
    <property type="entry name" value="PyrdxlP-dep_Trfase_small"/>
</dbReference>
<dbReference type="InterPro" id="IPR000192">
    <property type="entry name" value="Aminotrans_V_dom"/>
</dbReference>
<keyword evidence="7 11" id="KW-0663">Pyridoxal phosphate</keyword>
<dbReference type="FunFam" id="3.40.640.10:FF:000010">
    <property type="entry name" value="Phosphoserine aminotransferase"/>
    <property type="match status" value="1"/>
</dbReference>
<evidence type="ECO:0000256" key="7">
    <source>
        <dbReference type="ARBA" id="ARBA00022898"/>
    </source>
</evidence>
<feature type="binding site" evidence="11">
    <location>
        <position position="248"/>
    </location>
    <ligand>
        <name>pyridoxal 5'-phosphate</name>
        <dbReference type="ChEBI" id="CHEBI:597326"/>
    </ligand>
</feature>
<keyword evidence="4 11" id="KW-0032">Aminotransferase</keyword>
<evidence type="ECO:0000256" key="3">
    <source>
        <dbReference type="ARBA" id="ARBA00006904"/>
    </source>
</evidence>
<dbReference type="GO" id="GO:0030170">
    <property type="term" value="F:pyridoxal phosphate binding"/>
    <property type="evidence" value="ECO:0007669"/>
    <property type="project" value="UniProtKB-UniRule"/>
</dbReference>
<evidence type="ECO:0000256" key="4">
    <source>
        <dbReference type="ARBA" id="ARBA00022576"/>
    </source>
</evidence>
<dbReference type="GO" id="GO:0005737">
    <property type="term" value="C:cytoplasm"/>
    <property type="evidence" value="ECO:0007669"/>
    <property type="project" value="UniProtKB-SubCell"/>
</dbReference>
<dbReference type="AlphaFoldDB" id="A0A6C0FWA5"/>
<feature type="binding site" evidence="11">
    <location>
        <position position="95"/>
    </location>
    <ligand>
        <name>L-glutamate</name>
        <dbReference type="ChEBI" id="CHEBI:29985"/>
    </ligand>
</feature>
<dbReference type="GO" id="GO:0006564">
    <property type="term" value="P:L-serine biosynthetic process"/>
    <property type="evidence" value="ECO:0007669"/>
    <property type="project" value="UniProtKB-UniRule"/>
</dbReference>
<dbReference type="EMBL" id="CP048209">
    <property type="protein sequence ID" value="QHT61406.1"/>
    <property type="molecule type" value="Genomic_DNA"/>
</dbReference>
<evidence type="ECO:0000313" key="13">
    <source>
        <dbReference type="EMBL" id="QHT61406.1"/>
    </source>
</evidence>
<comment type="function">
    <text evidence="1 11">Catalyzes the reversible conversion of 3-phosphohydroxypyruvate to phosphoserine and of 3-hydroxy-2-oxo-4-phosphonooxybutanoate to phosphohydroxythreonine.</text>
</comment>
<organism evidence="13 14">
    <name type="scientific">Paenibacillus lycopersici</name>
    <dbReference type="NCBI Taxonomy" id="2704462"/>
    <lineage>
        <taxon>Bacteria</taxon>
        <taxon>Bacillati</taxon>
        <taxon>Bacillota</taxon>
        <taxon>Bacilli</taxon>
        <taxon>Bacillales</taxon>
        <taxon>Paenibacillaceae</taxon>
        <taxon>Paenibacillus</taxon>
    </lineage>
</organism>
<evidence type="ECO:0000256" key="2">
    <source>
        <dbReference type="ARBA" id="ARBA00005099"/>
    </source>
</evidence>
<dbReference type="InterPro" id="IPR022278">
    <property type="entry name" value="Pser_aminoTfrase"/>
</dbReference>
<dbReference type="PANTHER" id="PTHR43247:SF1">
    <property type="entry name" value="PHOSPHOSERINE AMINOTRANSFERASE"/>
    <property type="match status" value="1"/>
</dbReference>
<name>A0A6C0FWA5_9BACL</name>
<feature type="binding site" evidence="11">
    <location>
        <begin position="129"/>
        <end position="130"/>
    </location>
    <ligand>
        <name>pyridoxal 5'-phosphate</name>
        <dbReference type="ChEBI" id="CHEBI:597326"/>
    </ligand>
</feature>
<comment type="pathway">
    <text evidence="2 11">Amino-acid biosynthesis; L-serine biosynthesis; L-serine from 3-phospho-D-glycerate: step 2/3.</text>
</comment>
<comment type="catalytic activity">
    <reaction evidence="9 11">
        <text>4-(phosphooxy)-L-threonine + 2-oxoglutarate = (R)-3-hydroxy-2-oxo-4-phosphooxybutanoate + L-glutamate</text>
        <dbReference type="Rhea" id="RHEA:16573"/>
        <dbReference type="ChEBI" id="CHEBI:16810"/>
        <dbReference type="ChEBI" id="CHEBI:29985"/>
        <dbReference type="ChEBI" id="CHEBI:58452"/>
        <dbReference type="ChEBI" id="CHEBI:58538"/>
        <dbReference type="EC" id="2.6.1.52"/>
    </reaction>
</comment>
<comment type="cofactor">
    <cofactor evidence="11">
        <name>pyridoxal 5'-phosphate</name>
        <dbReference type="ChEBI" id="CHEBI:597326"/>
    </cofactor>
    <text evidence="11">Binds 1 pyridoxal phosphate per subunit.</text>
</comment>
<dbReference type="PIRSF" id="PIRSF000525">
    <property type="entry name" value="SerC"/>
    <property type="match status" value="1"/>
</dbReference>
<keyword evidence="14" id="KW-1185">Reference proteome</keyword>
<dbReference type="SUPFAM" id="SSF53383">
    <property type="entry name" value="PLP-dependent transferases"/>
    <property type="match status" value="1"/>
</dbReference>
<feature type="binding site" evidence="11">
    <location>
        <begin position="292"/>
        <end position="293"/>
    </location>
    <ligand>
        <name>pyridoxal 5'-phosphate</name>
        <dbReference type="ChEBI" id="CHEBI:597326"/>
    </ligand>
</feature>
<dbReference type="PANTHER" id="PTHR43247">
    <property type="entry name" value="PHOSPHOSERINE AMINOTRANSFERASE"/>
    <property type="match status" value="1"/>
</dbReference>
<dbReference type="Pfam" id="PF00266">
    <property type="entry name" value="Aminotran_5"/>
    <property type="match status" value="1"/>
</dbReference>
<dbReference type="EC" id="2.6.1.52" evidence="11"/>
<keyword evidence="8 11" id="KW-0718">Serine biosynthesis</keyword>
<evidence type="ECO:0000256" key="6">
    <source>
        <dbReference type="ARBA" id="ARBA00022679"/>
    </source>
</evidence>
<comment type="subunit">
    <text evidence="11">Homodimer.</text>
</comment>